<dbReference type="InterPro" id="IPR020846">
    <property type="entry name" value="MFS_dom"/>
</dbReference>
<dbReference type="Pfam" id="PF07690">
    <property type="entry name" value="MFS_1"/>
    <property type="match status" value="1"/>
</dbReference>
<keyword evidence="5" id="KW-1185">Reference proteome</keyword>
<feature type="transmembrane region" description="Helical" evidence="2">
    <location>
        <begin position="12"/>
        <end position="34"/>
    </location>
</feature>
<feature type="transmembrane region" description="Helical" evidence="2">
    <location>
        <begin position="397"/>
        <end position="417"/>
    </location>
</feature>
<evidence type="ECO:0000256" key="1">
    <source>
        <dbReference type="ARBA" id="ARBA00004141"/>
    </source>
</evidence>
<protein>
    <recommendedName>
        <fullName evidence="3">Major facilitator superfamily (MFS) profile domain-containing protein</fullName>
    </recommendedName>
</protein>
<dbReference type="PANTHER" id="PTHR11360">
    <property type="entry name" value="MONOCARBOXYLATE TRANSPORTER"/>
    <property type="match status" value="1"/>
</dbReference>
<comment type="caution">
    <text evidence="4">The sequence shown here is derived from an EMBL/GenBank/DDBJ whole genome shotgun (WGS) entry which is preliminary data.</text>
</comment>
<feature type="transmembrane region" description="Helical" evidence="2">
    <location>
        <begin position="147"/>
        <end position="167"/>
    </location>
</feature>
<feature type="transmembrane region" description="Helical" evidence="2">
    <location>
        <begin position="309"/>
        <end position="328"/>
    </location>
</feature>
<dbReference type="SUPFAM" id="SSF103473">
    <property type="entry name" value="MFS general substrate transporter"/>
    <property type="match status" value="1"/>
</dbReference>
<evidence type="ECO:0000259" key="3">
    <source>
        <dbReference type="PROSITE" id="PS50850"/>
    </source>
</evidence>
<feature type="transmembrane region" description="Helical" evidence="2">
    <location>
        <begin position="84"/>
        <end position="105"/>
    </location>
</feature>
<dbReference type="InterPro" id="IPR036259">
    <property type="entry name" value="MFS_trans_sf"/>
</dbReference>
<dbReference type="AlphaFoldDB" id="A0AAN7SL47"/>
<dbReference type="PANTHER" id="PTHR11360:SF237">
    <property type="entry name" value="MONOCARBOXYLATE TRANSPORTER 12-B-LIKE PROTEIN"/>
    <property type="match status" value="1"/>
</dbReference>
<dbReference type="Proteomes" id="UP001353858">
    <property type="component" value="Unassembled WGS sequence"/>
</dbReference>
<organism evidence="4 5">
    <name type="scientific">Aquatica leii</name>
    <dbReference type="NCBI Taxonomy" id="1421715"/>
    <lineage>
        <taxon>Eukaryota</taxon>
        <taxon>Metazoa</taxon>
        <taxon>Ecdysozoa</taxon>
        <taxon>Arthropoda</taxon>
        <taxon>Hexapoda</taxon>
        <taxon>Insecta</taxon>
        <taxon>Pterygota</taxon>
        <taxon>Neoptera</taxon>
        <taxon>Endopterygota</taxon>
        <taxon>Coleoptera</taxon>
        <taxon>Polyphaga</taxon>
        <taxon>Elateriformia</taxon>
        <taxon>Elateroidea</taxon>
        <taxon>Lampyridae</taxon>
        <taxon>Luciolinae</taxon>
        <taxon>Aquatica</taxon>
    </lineage>
</organism>
<dbReference type="InterPro" id="IPR050327">
    <property type="entry name" value="Proton-linked_MCT"/>
</dbReference>
<keyword evidence="2" id="KW-1133">Transmembrane helix</keyword>
<keyword evidence="2" id="KW-0472">Membrane</keyword>
<comment type="subcellular location">
    <subcellularLocation>
        <location evidence="1">Membrane</location>
        <topology evidence="1">Multi-pass membrane protein</topology>
    </subcellularLocation>
</comment>
<sequence length="435" mass="48289">MLRTIKMIPPDGGWGWVIMFAYVLSNFIFIPIQQNFGLLFKDTFKSLGLSGSKVTSIIGTNMALSCLIGIAAGPLVNRFKIRKIAFAGSVLFCVGFISTVFANTYLEFLMYYGIINGIGLGILRLTAQLSLNLYFLKRRNKVVGVTLGLRSLGSIVMPQLIVLLLATYGIKSAVLYIGGLSLHLLCTSLFLQPVEWHSKLANDEPEIELVNLLSDDDKMQDSKENIVNKIVNMFDLTLFRNDTFLIITIGMMFSVFADVNFSTLFALILEDLNFSNQQIAIFISTSYISNVIVRILSPFVGDFFKLSSRLMYLLSILMVISGRFAITYLGNAKLITAISVLWGAAKGVRTVYWGVIIADNVSPERLASAESIQMVLNGILMLIGGSLLGFIKDVTGSYVNCVYLLNALSFVTFLLWSTEMIYKKMKKNKCEPLVL</sequence>
<evidence type="ECO:0000256" key="2">
    <source>
        <dbReference type="SAM" id="Phobius"/>
    </source>
</evidence>
<dbReference type="PROSITE" id="PS50850">
    <property type="entry name" value="MFS"/>
    <property type="match status" value="1"/>
</dbReference>
<dbReference type="GO" id="GO:0008028">
    <property type="term" value="F:monocarboxylic acid transmembrane transporter activity"/>
    <property type="evidence" value="ECO:0007669"/>
    <property type="project" value="TreeGrafter"/>
</dbReference>
<accession>A0AAN7SL47</accession>
<gene>
    <name evidence="4" type="ORF">RN001_004003</name>
</gene>
<proteinExistence type="predicted"/>
<reference evidence="5" key="1">
    <citation type="submission" date="2023-01" db="EMBL/GenBank/DDBJ databases">
        <title>Key to firefly adult light organ development and bioluminescence: homeobox transcription factors regulate luciferase expression and transportation to peroxisome.</title>
        <authorList>
            <person name="Fu X."/>
        </authorList>
    </citation>
    <scope>NUCLEOTIDE SEQUENCE [LARGE SCALE GENOMIC DNA]</scope>
</reference>
<dbReference type="Gene3D" id="1.20.1250.20">
    <property type="entry name" value="MFS general substrate transporter like domains"/>
    <property type="match status" value="2"/>
</dbReference>
<feature type="domain" description="Major facilitator superfamily (MFS) profile" evidence="3">
    <location>
        <begin position="1"/>
        <end position="425"/>
    </location>
</feature>
<feature type="transmembrane region" description="Helical" evidence="2">
    <location>
        <begin position="334"/>
        <end position="353"/>
    </location>
</feature>
<name>A0AAN7SL47_9COLE</name>
<dbReference type="EMBL" id="JARPUR010000001">
    <property type="protein sequence ID" value="KAK4887732.1"/>
    <property type="molecule type" value="Genomic_DNA"/>
</dbReference>
<feature type="transmembrane region" description="Helical" evidence="2">
    <location>
        <begin position="111"/>
        <end position="135"/>
    </location>
</feature>
<evidence type="ECO:0000313" key="5">
    <source>
        <dbReference type="Proteomes" id="UP001353858"/>
    </source>
</evidence>
<dbReference type="InterPro" id="IPR011701">
    <property type="entry name" value="MFS"/>
</dbReference>
<feature type="transmembrane region" description="Helical" evidence="2">
    <location>
        <begin position="54"/>
        <end position="72"/>
    </location>
</feature>
<evidence type="ECO:0000313" key="4">
    <source>
        <dbReference type="EMBL" id="KAK4887732.1"/>
    </source>
</evidence>
<feature type="transmembrane region" description="Helical" evidence="2">
    <location>
        <begin position="374"/>
        <end position="391"/>
    </location>
</feature>
<keyword evidence="2" id="KW-0812">Transmembrane</keyword>
<feature type="transmembrane region" description="Helical" evidence="2">
    <location>
        <begin position="243"/>
        <end position="267"/>
    </location>
</feature>
<feature type="transmembrane region" description="Helical" evidence="2">
    <location>
        <begin position="279"/>
        <end position="297"/>
    </location>
</feature>
<dbReference type="GO" id="GO:0016020">
    <property type="term" value="C:membrane"/>
    <property type="evidence" value="ECO:0007669"/>
    <property type="project" value="UniProtKB-SubCell"/>
</dbReference>